<feature type="transmembrane region" description="Helical" evidence="10">
    <location>
        <begin position="87"/>
        <end position="109"/>
    </location>
</feature>
<feature type="transmembrane region" description="Helical" evidence="10">
    <location>
        <begin position="47"/>
        <end position="67"/>
    </location>
</feature>
<sequence>MHVRSLTKCAIPIVTVQVGINLMGTVDALMVGRLSAIDLAAVALGHLYFMTVSSFATGTLLALDTVISQAVGSEDGDGVSLGIQKGLMLTLPLSVMTGSLLIPGEYLFFLLRQPTETIPLASSYLSASIVGILPLYVFLVLRQSLQCLGSFQPIVWAVVVGNVTNVFFNWIFVFGQLGFPEMGAVGAGWATSLGRLVMACFVLGKGWFWLEPHFRSFKAMTVRGRVMSKILRIGFPIGVQATLEYGIFAVLGLLVGLFGTVAMASHQIAISLASATFMVAVGLAQVTTVLVGKSIGTGDAVAAKGFAGAGLLNVSMVMAVTGTTFFFFPEYLARLYTQDLAVIGLATALIPIAGVFQIFDGLQAVASGIMRGVGDTLIPMSINLIGFWLIGLPVSIYLSFGLGKAAAGLWMGMVVALGVVCTALIVRLNKRFLKDVQLQSKIHRRK</sequence>
<dbReference type="GO" id="GO:0042910">
    <property type="term" value="F:xenobiotic transmembrane transporter activity"/>
    <property type="evidence" value="ECO:0007669"/>
    <property type="project" value="InterPro"/>
</dbReference>
<dbReference type="PIRSF" id="PIRSF006603">
    <property type="entry name" value="DinF"/>
    <property type="match status" value="1"/>
</dbReference>
<dbReference type="InterPro" id="IPR002528">
    <property type="entry name" value="MATE_fam"/>
</dbReference>
<dbReference type="AlphaFoldDB" id="A0A382CJQ2"/>
<reference evidence="11" key="1">
    <citation type="submission" date="2018-05" db="EMBL/GenBank/DDBJ databases">
        <authorList>
            <person name="Lanie J.A."/>
            <person name="Ng W.-L."/>
            <person name="Kazmierczak K.M."/>
            <person name="Andrzejewski T.M."/>
            <person name="Davidsen T.M."/>
            <person name="Wayne K.J."/>
            <person name="Tettelin H."/>
            <person name="Glass J.I."/>
            <person name="Rusch D."/>
            <person name="Podicherti R."/>
            <person name="Tsui H.-C.T."/>
            <person name="Winkler M.E."/>
        </authorList>
    </citation>
    <scope>NUCLEOTIDE SEQUENCE</scope>
</reference>
<dbReference type="EMBL" id="UINC01034743">
    <property type="protein sequence ID" value="SVB26064.1"/>
    <property type="molecule type" value="Genomic_DNA"/>
</dbReference>
<evidence type="ECO:0000256" key="3">
    <source>
        <dbReference type="ARBA" id="ARBA00022449"/>
    </source>
</evidence>
<feature type="transmembrane region" description="Helical" evidence="10">
    <location>
        <begin position="192"/>
        <end position="210"/>
    </location>
</feature>
<name>A0A382CJQ2_9ZZZZ</name>
<evidence type="ECO:0000256" key="1">
    <source>
        <dbReference type="ARBA" id="ARBA00004651"/>
    </source>
</evidence>
<dbReference type="PANTHER" id="PTHR43298">
    <property type="entry name" value="MULTIDRUG RESISTANCE PROTEIN NORM-RELATED"/>
    <property type="match status" value="1"/>
</dbReference>
<feature type="transmembrane region" description="Helical" evidence="10">
    <location>
        <begin position="153"/>
        <end position="172"/>
    </location>
</feature>
<evidence type="ECO:0000256" key="2">
    <source>
        <dbReference type="ARBA" id="ARBA00022448"/>
    </source>
</evidence>
<feature type="transmembrane region" description="Helical" evidence="10">
    <location>
        <begin position="268"/>
        <end position="291"/>
    </location>
</feature>
<keyword evidence="2" id="KW-0813">Transport</keyword>
<feature type="transmembrane region" description="Helical" evidence="10">
    <location>
        <begin position="303"/>
        <end position="328"/>
    </location>
</feature>
<evidence type="ECO:0000256" key="10">
    <source>
        <dbReference type="SAM" id="Phobius"/>
    </source>
</evidence>
<dbReference type="InterPro" id="IPR048279">
    <property type="entry name" value="MdtK-like"/>
</dbReference>
<dbReference type="NCBIfam" id="TIGR00797">
    <property type="entry name" value="matE"/>
    <property type="match status" value="1"/>
</dbReference>
<feature type="transmembrane region" description="Helical" evidence="10">
    <location>
        <begin position="230"/>
        <end position="262"/>
    </location>
</feature>
<evidence type="ECO:0000313" key="11">
    <source>
        <dbReference type="EMBL" id="SVB26064.1"/>
    </source>
</evidence>
<keyword evidence="7" id="KW-0406">Ion transport</keyword>
<proteinExistence type="predicted"/>
<dbReference type="GO" id="GO:0015297">
    <property type="term" value="F:antiporter activity"/>
    <property type="evidence" value="ECO:0007669"/>
    <property type="project" value="UniProtKB-KW"/>
</dbReference>
<keyword evidence="5 10" id="KW-0812">Transmembrane</keyword>
<gene>
    <name evidence="11" type="ORF">METZ01_LOCUS178918</name>
</gene>
<dbReference type="GO" id="GO:0006811">
    <property type="term" value="P:monoatomic ion transport"/>
    <property type="evidence" value="ECO:0007669"/>
    <property type="project" value="UniProtKB-KW"/>
</dbReference>
<dbReference type="InterPro" id="IPR050222">
    <property type="entry name" value="MATE_MdtK"/>
</dbReference>
<feature type="transmembrane region" description="Helical" evidence="10">
    <location>
        <begin position="340"/>
        <end position="359"/>
    </location>
</feature>
<dbReference type="CDD" id="cd13131">
    <property type="entry name" value="MATE_NorM_like"/>
    <property type="match status" value="1"/>
</dbReference>
<protein>
    <recommendedName>
        <fullName evidence="9">Multidrug-efflux transporter</fullName>
    </recommendedName>
</protein>
<organism evidence="11">
    <name type="scientific">marine metagenome</name>
    <dbReference type="NCBI Taxonomy" id="408172"/>
    <lineage>
        <taxon>unclassified sequences</taxon>
        <taxon>metagenomes</taxon>
        <taxon>ecological metagenomes</taxon>
    </lineage>
</organism>
<dbReference type="GO" id="GO:0005886">
    <property type="term" value="C:plasma membrane"/>
    <property type="evidence" value="ECO:0007669"/>
    <property type="project" value="UniProtKB-SubCell"/>
</dbReference>
<dbReference type="PANTHER" id="PTHR43298:SF2">
    <property type="entry name" value="FMN_FAD EXPORTER YEEO-RELATED"/>
    <property type="match status" value="1"/>
</dbReference>
<keyword evidence="4" id="KW-1003">Cell membrane</keyword>
<keyword evidence="6 10" id="KW-1133">Transmembrane helix</keyword>
<keyword evidence="3" id="KW-0050">Antiport</keyword>
<feature type="transmembrane region" description="Helical" evidence="10">
    <location>
        <begin position="380"/>
        <end position="400"/>
    </location>
</feature>
<evidence type="ECO:0000256" key="9">
    <source>
        <dbReference type="ARBA" id="ARBA00031636"/>
    </source>
</evidence>
<feature type="transmembrane region" description="Helical" evidence="10">
    <location>
        <begin position="121"/>
        <end position="141"/>
    </location>
</feature>
<evidence type="ECO:0000256" key="7">
    <source>
        <dbReference type="ARBA" id="ARBA00023065"/>
    </source>
</evidence>
<evidence type="ECO:0000256" key="4">
    <source>
        <dbReference type="ARBA" id="ARBA00022475"/>
    </source>
</evidence>
<accession>A0A382CJQ2</accession>
<dbReference type="Pfam" id="PF01554">
    <property type="entry name" value="MatE"/>
    <property type="match status" value="2"/>
</dbReference>
<evidence type="ECO:0000256" key="8">
    <source>
        <dbReference type="ARBA" id="ARBA00023136"/>
    </source>
</evidence>
<evidence type="ECO:0000256" key="5">
    <source>
        <dbReference type="ARBA" id="ARBA00022692"/>
    </source>
</evidence>
<feature type="transmembrane region" description="Helical" evidence="10">
    <location>
        <begin position="406"/>
        <end position="426"/>
    </location>
</feature>
<comment type="subcellular location">
    <subcellularLocation>
        <location evidence="1">Cell membrane</location>
        <topology evidence="1">Multi-pass membrane protein</topology>
    </subcellularLocation>
</comment>
<evidence type="ECO:0000256" key="6">
    <source>
        <dbReference type="ARBA" id="ARBA00022989"/>
    </source>
</evidence>
<keyword evidence="8 10" id="KW-0472">Membrane</keyword>